<evidence type="ECO:0000313" key="2">
    <source>
        <dbReference type="EMBL" id="CAF5179193.1"/>
    </source>
</evidence>
<protein>
    <submittedName>
        <fullName evidence="2">Uncharacterized protein</fullName>
    </submittedName>
</protein>
<reference evidence="2" key="1">
    <citation type="submission" date="2021-02" db="EMBL/GenBank/DDBJ databases">
        <authorList>
            <person name="Nowell W R."/>
        </authorList>
    </citation>
    <scope>NUCLEOTIDE SEQUENCE</scope>
</reference>
<dbReference type="EMBL" id="CAJOBI010022631">
    <property type="protein sequence ID" value="CAF4226005.1"/>
    <property type="molecule type" value="Genomic_DNA"/>
</dbReference>
<evidence type="ECO:0000313" key="1">
    <source>
        <dbReference type="EMBL" id="CAF4226005.1"/>
    </source>
</evidence>
<dbReference type="AlphaFoldDB" id="A0A8S3HG51"/>
<name>A0A8S3HG51_9BILA</name>
<sequence>MKNLKFDRRGEQLRCQPVTMKFEQEKYEEQYLPTHNLHFYDVERLIIQSDESIEIIRSTENRFHLCILVEGDAIEVEFNTIDNDQQKQLRQYNYIETFLIPASITQY</sequence>
<dbReference type="Proteomes" id="UP000681967">
    <property type="component" value="Unassembled WGS sequence"/>
</dbReference>
<comment type="caution">
    <text evidence="2">The sequence shown here is derived from an EMBL/GenBank/DDBJ whole genome shotgun (WGS) entry which is preliminary data.</text>
</comment>
<accession>A0A8S3HG51</accession>
<gene>
    <name evidence="2" type="ORF">BYL167_LOCUS78687</name>
    <name evidence="1" type="ORF">SMN809_LOCUS22929</name>
</gene>
<dbReference type="Proteomes" id="UP000676336">
    <property type="component" value="Unassembled WGS sequence"/>
</dbReference>
<dbReference type="EMBL" id="CAJOBH010289356">
    <property type="protein sequence ID" value="CAF5179193.1"/>
    <property type="molecule type" value="Genomic_DNA"/>
</dbReference>
<proteinExistence type="predicted"/>
<organism evidence="2 3">
    <name type="scientific">Rotaria magnacalcarata</name>
    <dbReference type="NCBI Taxonomy" id="392030"/>
    <lineage>
        <taxon>Eukaryota</taxon>
        <taxon>Metazoa</taxon>
        <taxon>Spiralia</taxon>
        <taxon>Gnathifera</taxon>
        <taxon>Rotifera</taxon>
        <taxon>Eurotatoria</taxon>
        <taxon>Bdelloidea</taxon>
        <taxon>Philodinida</taxon>
        <taxon>Philodinidae</taxon>
        <taxon>Rotaria</taxon>
    </lineage>
</organism>
<feature type="non-terminal residue" evidence="2">
    <location>
        <position position="107"/>
    </location>
</feature>
<evidence type="ECO:0000313" key="3">
    <source>
        <dbReference type="Proteomes" id="UP000681967"/>
    </source>
</evidence>